<reference evidence="2 3" key="1">
    <citation type="submission" date="2019-08" db="EMBL/GenBank/DDBJ databases">
        <title>Archangium and Cystobacter genomes.</title>
        <authorList>
            <person name="Chen I.-C.K."/>
            <person name="Wielgoss S."/>
        </authorList>
    </citation>
    <scope>NUCLEOTIDE SEQUENCE [LARGE SCALE GENOMIC DNA]</scope>
    <source>
        <strain evidence="2 3">Cbm 6</strain>
    </source>
</reference>
<keyword evidence="2" id="KW-0255">Endonuclease</keyword>
<dbReference type="Pfam" id="PF01844">
    <property type="entry name" value="HNH"/>
    <property type="match status" value="1"/>
</dbReference>
<feature type="domain" description="HNH" evidence="1">
    <location>
        <begin position="38"/>
        <end position="84"/>
    </location>
</feature>
<dbReference type="Proteomes" id="UP001611383">
    <property type="component" value="Chromosome"/>
</dbReference>
<accession>A0ABY9X8W3</accession>
<dbReference type="EMBL" id="CP043494">
    <property type="protein sequence ID" value="WNG51822.1"/>
    <property type="molecule type" value="Genomic_DNA"/>
</dbReference>
<keyword evidence="2" id="KW-0540">Nuclease</keyword>
<evidence type="ECO:0000313" key="2">
    <source>
        <dbReference type="EMBL" id="WNG51822.1"/>
    </source>
</evidence>
<protein>
    <submittedName>
        <fullName evidence="2">HNH endonuclease</fullName>
    </submittedName>
</protein>
<organism evidence="2 3">
    <name type="scientific">Archangium minus</name>
    <dbReference type="NCBI Taxonomy" id="83450"/>
    <lineage>
        <taxon>Bacteria</taxon>
        <taxon>Pseudomonadati</taxon>
        <taxon>Myxococcota</taxon>
        <taxon>Myxococcia</taxon>
        <taxon>Myxococcales</taxon>
        <taxon>Cystobacterineae</taxon>
        <taxon>Archangiaceae</taxon>
        <taxon>Archangium</taxon>
    </lineage>
</organism>
<gene>
    <name evidence="2" type="ORF">F0U60_52715</name>
</gene>
<evidence type="ECO:0000313" key="3">
    <source>
        <dbReference type="Proteomes" id="UP001611383"/>
    </source>
</evidence>
<keyword evidence="2" id="KW-0378">Hydrolase</keyword>
<dbReference type="GO" id="GO:0004519">
    <property type="term" value="F:endonuclease activity"/>
    <property type="evidence" value="ECO:0007669"/>
    <property type="project" value="UniProtKB-KW"/>
</dbReference>
<name>A0ABY9X8W3_9BACT</name>
<dbReference type="InterPro" id="IPR002711">
    <property type="entry name" value="HNH"/>
</dbReference>
<sequence length="231" mass="25957">MRPVERGACPVDDEGNPRTFSEYAMARGELIARIGEYCSFCESRMHASLAVEHILPKFHHPDLELDWDNFLLACVNCNSTKGDQPIDPGDYYWPDRDNTARAFAYAADGIVRPAPGLTAAQRKVAQRTITLTGLDKLPTKNPKASDRRWQHRGEAWGRAERARACLAAHDSESMRRLIVDQATAYGFWSIWMTVFAADMDMRRRFLTAFVGCPADCFDTNTQPVQRTGGAL</sequence>
<proteinExistence type="predicted"/>
<dbReference type="Gene3D" id="1.10.30.50">
    <property type="match status" value="1"/>
</dbReference>
<keyword evidence="3" id="KW-1185">Reference proteome</keyword>
<evidence type="ECO:0000259" key="1">
    <source>
        <dbReference type="Pfam" id="PF01844"/>
    </source>
</evidence>